<evidence type="ECO:0000313" key="1">
    <source>
        <dbReference type="EMBL" id="JAD46522.1"/>
    </source>
</evidence>
<dbReference type="EMBL" id="GBRH01251373">
    <property type="protein sequence ID" value="JAD46522.1"/>
    <property type="molecule type" value="Transcribed_RNA"/>
</dbReference>
<reference evidence="1" key="2">
    <citation type="journal article" date="2015" name="Data Brief">
        <title>Shoot transcriptome of the giant reed, Arundo donax.</title>
        <authorList>
            <person name="Barrero R.A."/>
            <person name="Guerrero F.D."/>
            <person name="Moolhuijzen P."/>
            <person name="Goolsby J.A."/>
            <person name="Tidwell J."/>
            <person name="Bellgard S.E."/>
            <person name="Bellgard M.I."/>
        </authorList>
    </citation>
    <scope>NUCLEOTIDE SEQUENCE</scope>
    <source>
        <tissue evidence="1">Shoot tissue taken approximately 20 cm above the soil surface</tissue>
    </source>
</reference>
<dbReference type="AlphaFoldDB" id="A0A0A9AHF0"/>
<name>A0A0A9AHF0_ARUDO</name>
<proteinExistence type="predicted"/>
<organism evidence="1">
    <name type="scientific">Arundo donax</name>
    <name type="common">Giant reed</name>
    <name type="synonym">Donax arundinaceus</name>
    <dbReference type="NCBI Taxonomy" id="35708"/>
    <lineage>
        <taxon>Eukaryota</taxon>
        <taxon>Viridiplantae</taxon>
        <taxon>Streptophyta</taxon>
        <taxon>Embryophyta</taxon>
        <taxon>Tracheophyta</taxon>
        <taxon>Spermatophyta</taxon>
        <taxon>Magnoliopsida</taxon>
        <taxon>Liliopsida</taxon>
        <taxon>Poales</taxon>
        <taxon>Poaceae</taxon>
        <taxon>PACMAD clade</taxon>
        <taxon>Arundinoideae</taxon>
        <taxon>Arundineae</taxon>
        <taxon>Arundo</taxon>
    </lineage>
</organism>
<sequence>MQLAGSILLFFMHPCI</sequence>
<accession>A0A0A9AHF0</accession>
<protein>
    <submittedName>
        <fullName evidence="1">Uncharacterized protein</fullName>
    </submittedName>
</protein>
<reference evidence="1" key="1">
    <citation type="submission" date="2014-09" db="EMBL/GenBank/DDBJ databases">
        <authorList>
            <person name="Magalhaes I.L.F."/>
            <person name="Oliveira U."/>
            <person name="Santos F.R."/>
            <person name="Vidigal T.H.D.A."/>
            <person name="Brescovit A.D."/>
            <person name="Santos A.J."/>
        </authorList>
    </citation>
    <scope>NUCLEOTIDE SEQUENCE</scope>
    <source>
        <tissue evidence="1">Shoot tissue taken approximately 20 cm above the soil surface</tissue>
    </source>
</reference>